<dbReference type="InterPro" id="IPR003488">
    <property type="entry name" value="DprA"/>
</dbReference>
<evidence type="ECO:0000259" key="2">
    <source>
        <dbReference type="Pfam" id="PF02481"/>
    </source>
</evidence>
<dbReference type="Gene3D" id="3.40.50.450">
    <property type="match status" value="1"/>
</dbReference>
<dbReference type="RefSeq" id="WP_014274020.1">
    <property type="nucleotide sequence ID" value="NZ_BIMW01000078.1"/>
</dbReference>
<comment type="similarity">
    <text evidence="1">Belongs to the DprA/Smf family.</text>
</comment>
<accession>A0A5M3T7A7</accession>
<evidence type="ECO:0000256" key="1">
    <source>
        <dbReference type="ARBA" id="ARBA00006525"/>
    </source>
</evidence>
<dbReference type="SUPFAM" id="SSF102405">
    <property type="entry name" value="MCP/YpsA-like"/>
    <property type="match status" value="1"/>
</dbReference>
<protein>
    <recommendedName>
        <fullName evidence="2">Smf/DprA SLOG domain-containing protein</fullName>
    </recommendedName>
</protein>
<dbReference type="Pfam" id="PF02481">
    <property type="entry name" value="DNA_processg_A"/>
    <property type="match status" value="1"/>
</dbReference>
<organism evidence="3 4">
    <name type="scientific">Limnospira platensis NIES-46</name>
    <dbReference type="NCBI Taxonomy" id="1236695"/>
    <lineage>
        <taxon>Bacteria</taxon>
        <taxon>Bacillati</taxon>
        <taxon>Cyanobacteriota</taxon>
        <taxon>Cyanophyceae</taxon>
        <taxon>Oscillatoriophycideae</taxon>
        <taxon>Oscillatoriales</taxon>
        <taxon>Sirenicapillariaceae</taxon>
        <taxon>Limnospira</taxon>
    </lineage>
</organism>
<evidence type="ECO:0000313" key="3">
    <source>
        <dbReference type="EMBL" id="GCE93780.1"/>
    </source>
</evidence>
<evidence type="ECO:0000313" key="4">
    <source>
        <dbReference type="Proteomes" id="UP000326169"/>
    </source>
</evidence>
<name>A0A5M3T7A7_LIMPL</name>
<reference evidence="3 4" key="1">
    <citation type="journal article" date="2019" name="J Genomics">
        <title>The Draft Genome of a Hydrogen-producing Cyanobacterium, Arthrospira platensis NIES-46.</title>
        <authorList>
            <person name="Suzuki S."/>
            <person name="Yamaguchi H."/>
            <person name="Kawachi M."/>
        </authorList>
    </citation>
    <scope>NUCLEOTIDE SEQUENCE [LARGE SCALE GENOMIC DNA]</scope>
    <source>
        <strain evidence="3 4">NIES-46</strain>
    </source>
</reference>
<dbReference type="EMBL" id="BIMW01000078">
    <property type="protein sequence ID" value="GCE93780.1"/>
    <property type="molecule type" value="Genomic_DNA"/>
</dbReference>
<proteinExistence type="inferred from homology"/>
<sequence>MSNHQLSQDTQGILLLCGSFGKSRNHSPQPLSLREYNLLAAALRSHQMTPAHLLAPDGEQKLCSLNHSLDNQRIIELLQRGFLLTLSLEKWRSQGLWIVSRSDRHYPQRLKQHLKYLSPPILYGVGNLELLNKGGLAIVGSRNVNEAVLSYTQQLAHISAQQNIQVISGGARGIDKCGMLSCLEAGGTTIGVLANSLGKASLESDYRQSLDEDRLALISPYDPEAGFHVGNAMGRNKYIYALADYAVVISASFNKGGTWSGAVEALKKLPNIPVFVCQNSQNQGNMELLKLGAKPFPEMSGKLDLLDILKPGETEDAVEVEQMALDFAVNLTPENPAPTPIYVDVNPTPTEAPNVSPSPELSEAKIDVSMDIYQAVLPIILTHLQEPIDAKNLAKLLDVQYNQIQAWLKRAIEDGKVTKLTKPVRYVSSECNR</sequence>
<comment type="caution">
    <text evidence="3">The sequence shown here is derived from an EMBL/GenBank/DDBJ whole genome shotgun (WGS) entry which is preliminary data.</text>
</comment>
<dbReference type="Proteomes" id="UP000326169">
    <property type="component" value="Unassembled WGS sequence"/>
</dbReference>
<keyword evidence="4" id="KW-1185">Reference proteome</keyword>
<dbReference type="PANTHER" id="PTHR43022">
    <property type="entry name" value="PROTEIN SMF"/>
    <property type="match status" value="1"/>
</dbReference>
<dbReference type="PANTHER" id="PTHR43022:SF1">
    <property type="entry name" value="PROTEIN SMF"/>
    <property type="match status" value="1"/>
</dbReference>
<dbReference type="GeneID" id="301682691"/>
<gene>
    <name evidence="3" type="ORF">NIES46_18320</name>
</gene>
<feature type="domain" description="Smf/DprA SLOG" evidence="2">
    <location>
        <begin position="98"/>
        <end position="298"/>
    </location>
</feature>
<dbReference type="InterPro" id="IPR057666">
    <property type="entry name" value="DrpA_SLOG"/>
</dbReference>